<comment type="pathway">
    <text evidence="1 8">Cofactor biosynthesis; (R)-pantothenate biosynthesis; (R)-pantothenate from (R)-pantoate and beta-alanine: step 1/1.</text>
</comment>
<evidence type="ECO:0000256" key="2">
    <source>
        <dbReference type="ARBA" id="ARBA00009256"/>
    </source>
</evidence>
<gene>
    <name evidence="8 9" type="primary">panC</name>
    <name evidence="9" type="ORF">MRX98_18660</name>
</gene>
<dbReference type="HAMAP" id="MF_00158">
    <property type="entry name" value="PanC"/>
    <property type="match status" value="1"/>
</dbReference>
<dbReference type="GO" id="GO:0005829">
    <property type="term" value="C:cytosol"/>
    <property type="evidence" value="ECO:0007669"/>
    <property type="project" value="TreeGrafter"/>
</dbReference>
<feature type="binding site" evidence="8">
    <location>
        <position position="154"/>
    </location>
    <ligand>
        <name>(R)-pantoate</name>
        <dbReference type="ChEBI" id="CHEBI:15980"/>
    </ligand>
</feature>
<accession>A0AA41URT1</accession>
<comment type="subunit">
    <text evidence="8">Homodimer.</text>
</comment>
<evidence type="ECO:0000313" key="9">
    <source>
        <dbReference type="EMBL" id="MCJ8502603.1"/>
    </source>
</evidence>
<keyword evidence="8" id="KW-0963">Cytoplasm</keyword>
<reference evidence="9" key="1">
    <citation type="submission" date="2022-04" db="EMBL/GenBank/DDBJ databases">
        <title>Desulfatitalea alkaliphila sp. nov., a novel anaerobic sulfate-reducing bacterium isolated from terrestrial mud volcano, Taman Peninsula, Russia.</title>
        <authorList>
            <person name="Khomyakova M.A."/>
            <person name="Merkel A.Y."/>
            <person name="Slobodkin A.I."/>
        </authorList>
    </citation>
    <scope>NUCLEOTIDE SEQUENCE</scope>
    <source>
        <strain evidence="9">M08but</strain>
    </source>
</reference>
<comment type="similarity">
    <text evidence="2 8">Belongs to the pantothenate synthetase family.</text>
</comment>
<dbReference type="EMBL" id="JALJRB010000029">
    <property type="protein sequence ID" value="MCJ8502603.1"/>
    <property type="molecule type" value="Genomic_DNA"/>
</dbReference>
<dbReference type="PANTHER" id="PTHR21299:SF1">
    <property type="entry name" value="PANTOATE--BETA-ALANINE LIGASE"/>
    <property type="match status" value="1"/>
</dbReference>
<feature type="binding site" evidence="8">
    <location>
        <position position="61"/>
    </location>
    <ligand>
        <name>beta-alanine</name>
        <dbReference type="ChEBI" id="CHEBI:57966"/>
    </ligand>
</feature>
<organism evidence="9 10">
    <name type="scientific">Desulfatitalea alkaliphila</name>
    <dbReference type="NCBI Taxonomy" id="2929485"/>
    <lineage>
        <taxon>Bacteria</taxon>
        <taxon>Pseudomonadati</taxon>
        <taxon>Thermodesulfobacteriota</taxon>
        <taxon>Desulfobacteria</taxon>
        <taxon>Desulfobacterales</taxon>
        <taxon>Desulfosarcinaceae</taxon>
        <taxon>Desulfatitalea</taxon>
    </lineage>
</organism>
<sequence length="282" mass="31177">MQVVQTIAQLRAILQPCRSEGRSVGFVPTMGYLHDGHMALVQRARRENDVVVVSIFVNPTQFGPNEDLAAYPRDLERDLALLDKGGTDQVFCPSVEELYPPGYMTYVHIEGAVTETLCGRSRPGHFRGVATIVSKLFHLVMPHRAYFGQKDAQQVAVIQQMVRDLDFDLEVVPCATVREADGLALSSRNTYLTTAQRAQAPLIHQALQDARSTIAAGERRAVKVVERIKDRLAAIDDSTIDYVSVVDARTLADLETVTGEALIALAIRVGRTRLIDNIRVQV</sequence>
<dbReference type="AlphaFoldDB" id="A0AA41URT1"/>
<feature type="binding site" evidence="8">
    <location>
        <position position="177"/>
    </location>
    <ligand>
        <name>ATP</name>
        <dbReference type="ChEBI" id="CHEBI:30616"/>
    </ligand>
</feature>
<evidence type="ECO:0000256" key="6">
    <source>
        <dbReference type="ARBA" id="ARBA00022840"/>
    </source>
</evidence>
<feature type="binding site" evidence="8">
    <location>
        <begin position="30"/>
        <end position="37"/>
    </location>
    <ligand>
        <name>ATP</name>
        <dbReference type="ChEBI" id="CHEBI:30616"/>
    </ligand>
</feature>
<dbReference type="InterPro" id="IPR042176">
    <property type="entry name" value="Pantoate_ligase_C"/>
</dbReference>
<name>A0AA41URT1_9BACT</name>
<dbReference type="CDD" id="cd00560">
    <property type="entry name" value="PanC"/>
    <property type="match status" value="1"/>
</dbReference>
<evidence type="ECO:0000256" key="1">
    <source>
        <dbReference type="ARBA" id="ARBA00004990"/>
    </source>
</evidence>
<keyword evidence="4 8" id="KW-0566">Pantothenate biosynthesis</keyword>
<evidence type="ECO:0000256" key="5">
    <source>
        <dbReference type="ARBA" id="ARBA00022741"/>
    </source>
</evidence>
<evidence type="ECO:0000256" key="8">
    <source>
        <dbReference type="HAMAP-Rule" id="MF_00158"/>
    </source>
</evidence>
<keyword evidence="5 8" id="KW-0547">Nucleotide-binding</keyword>
<comment type="miscellaneous">
    <text evidence="8">The reaction proceeds by a bi uni uni bi ping pong mechanism.</text>
</comment>
<dbReference type="NCBIfam" id="TIGR00125">
    <property type="entry name" value="cyt_tran_rel"/>
    <property type="match status" value="1"/>
</dbReference>
<dbReference type="FunFam" id="3.40.50.620:FF:000013">
    <property type="entry name" value="Pantothenate synthetase"/>
    <property type="match status" value="1"/>
</dbReference>
<dbReference type="FunFam" id="3.30.1300.10:FF:000001">
    <property type="entry name" value="Pantothenate synthetase"/>
    <property type="match status" value="1"/>
</dbReference>
<dbReference type="SUPFAM" id="SSF52374">
    <property type="entry name" value="Nucleotidylyl transferase"/>
    <property type="match status" value="1"/>
</dbReference>
<evidence type="ECO:0000256" key="4">
    <source>
        <dbReference type="ARBA" id="ARBA00022655"/>
    </source>
</evidence>
<dbReference type="InterPro" id="IPR014729">
    <property type="entry name" value="Rossmann-like_a/b/a_fold"/>
</dbReference>
<feature type="binding site" evidence="8">
    <location>
        <position position="61"/>
    </location>
    <ligand>
        <name>(R)-pantoate</name>
        <dbReference type="ChEBI" id="CHEBI:15980"/>
    </ligand>
</feature>
<dbReference type="Proteomes" id="UP001165427">
    <property type="component" value="Unassembled WGS sequence"/>
</dbReference>
<keyword evidence="10" id="KW-1185">Reference proteome</keyword>
<comment type="function">
    <text evidence="8">Catalyzes the condensation of pantoate with beta-alanine in an ATP-dependent reaction via a pantoyl-adenylate intermediate.</text>
</comment>
<dbReference type="Pfam" id="PF02569">
    <property type="entry name" value="Pantoate_ligase"/>
    <property type="match status" value="1"/>
</dbReference>
<dbReference type="InterPro" id="IPR003721">
    <property type="entry name" value="Pantoate_ligase"/>
</dbReference>
<keyword evidence="3 8" id="KW-0436">Ligase</keyword>
<keyword evidence="6 8" id="KW-0067">ATP-binding</keyword>
<dbReference type="NCBIfam" id="TIGR00018">
    <property type="entry name" value="panC"/>
    <property type="match status" value="1"/>
</dbReference>
<feature type="binding site" evidence="8">
    <location>
        <begin position="148"/>
        <end position="151"/>
    </location>
    <ligand>
        <name>ATP</name>
        <dbReference type="ChEBI" id="CHEBI:30616"/>
    </ligand>
</feature>
<evidence type="ECO:0000313" key="10">
    <source>
        <dbReference type="Proteomes" id="UP001165427"/>
    </source>
</evidence>
<dbReference type="Gene3D" id="3.30.1300.10">
    <property type="entry name" value="Pantoate-beta-alanine ligase, C-terminal domain"/>
    <property type="match status" value="1"/>
</dbReference>
<protein>
    <recommendedName>
        <fullName evidence="8">Pantothenate synthetase</fullName>
        <shortName evidence="8">PS</shortName>
        <ecNumber evidence="8">6.3.2.1</ecNumber>
    </recommendedName>
    <alternativeName>
        <fullName evidence="8">Pantoate--beta-alanine ligase</fullName>
    </alternativeName>
    <alternativeName>
        <fullName evidence="8">Pantoate-activating enzyme</fullName>
    </alternativeName>
</protein>
<dbReference type="PANTHER" id="PTHR21299">
    <property type="entry name" value="CYTIDYLATE KINASE/PANTOATE-BETA-ALANINE LIGASE"/>
    <property type="match status" value="1"/>
</dbReference>
<dbReference type="GO" id="GO:0005524">
    <property type="term" value="F:ATP binding"/>
    <property type="evidence" value="ECO:0007669"/>
    <property type="project" value="UniProtKB-KW"/>
</dbReference>
<evidence type="ECO:0000256" key="3">
    <source>
        <dbReference type="ARBA" id="ARBA00022598"/>
    </source>
</evidence>
<dbReference type="GO" id="GO:0004592">
    <property type="term" value="F:pantoate-beta-alanine ligase activity"/>
    <property type="evidence" value="ECO:0007669"/>
    <property type="project" value="UniProtKB-UniRule"/>
</dbReference>
<feature type="active site" description="Proton donor" evidence="8">
    <location>
        <position position="37"/>
    </location>
</feature>
<feature type="binding site" evidence="8">
    <location>
        <begin position="185"/>
        <end position="188"/>
    </location>
    <ligand>
        <name>ATP</name>
        <dbReference type="ChEBI" id="CHEBI:30616"/>
    </ligand>
</feature>
<dbReference type="GO" id="GO:0015940">
    <property type="term" value="P:pantothenate biosynthetic process"/>
    <property type="evidence" value="ECO:0007669"/>
    <property type="project" value="UniProtKB-UniRule"/>
</dbReference>
<dbReference type="RefSeq" id="WP_246913638.1">
    <property type="nucleotide sequence ID" value="NZ_JALJRB010000029.1"/>
</dbReference>
<dbReference type="Gene3D" id="3.40.50.620">
    <property type="entry name" value="HUPs"/>
    <property type="match status" value="1"/>
</dbReference>
<dbReference type="InterPro" id="IPR004821">
    <property type="entry name" value="Cyt_trans-like"/>
</dbReference>
<dbReference type="EC" id="6.3.2.1" evidence="8"/>
<evidence type="ECO:0000256" key="7">
    <source>
        <dbReference type="ARBA" id="ARBA00048258"/>
    </source>
</evidence>
<comment type="caution">
    <text evidence="9">The sequence shown here is derived from an EMBL/GenBank/DDBJ whole genome shotgun (WGS) entry which is preliminary data.</text>
</comment>
<proteinExistence type="inferred from homology"/>
<comment type="catalytic activity">
    <reaction evidence="7 8">
        <text>(R)-pantoate + beta-alanine + ATP = (R)-pantothenate + AMP + diphosphate + H(+)</text>
        <dbReference type="Rhea" id="RHEA:10912"/>
        <dbReference type="ChEBI" id="CHEBI:15378"/>
        <dbReference type="ChEBI" id="CHEBI:15980"/>
        <dbReference type="ChEBI" id="CHEBI:29032"/>
        <dbReference type="ChEBI" id="CHEBI:30616"/>
        <dbReference type="ChEBI" id="CHEBI:33019"/>
        <dbReference type="ChEBI" id="CHEBI:57966"/>
        <dbReference type="ChEBI" id="CHEBI:456215"/>
        <dbReference type="EC" id="6.3.2.1"/>
    </reaction>
</comment>
<comment type="subcellular location">
    <subcellularLocation>
        <location evidence="8">Cytoplasm</location>
    </subcellularLocation>
</comment>